<dbReference type="EMBL" id="PQXI01000529">
    <property type="protein sequence ID" value="TGO15957.1"/>
    <property type="molecule type" value="Genomic_DNA"/>
</dbReference>
<reference evidence="1 2" key="1">
    <citation type="submission" date="2017-12" db="EMBL/GenBank/DDBJ databases">
        <title>Comparative genomics of Botrytis spp.</title>
        <authorList>
            <person name="Valero-Jimenez C.A."/>
            <person name="Tapia P."/>
            <person name="Veloso J."/>
            <person name="Silva-Moreno E."/>
            <person name="Staats M."/>
            <person name="Valdes J.H."/>
            <person name="Van Kan J.A.L."/>
        </authorList>
    </citation>
    <scope>NUCLEOTIDE SEQUENCE [LARGE SCALE GENOMIC DNA]</scope>
    <source>
        <strain evidence="1 2">Bp0003</strain>
    </source>
</reference>
<accession>A0A4Z1F4D8</accession>
<gene>
    <name evidence="1" type="ORF">BPAE_0531g00020</name>
</gene>
<proteinExistence type="predicted"/>
<comment type="caution">
    <text evidence="1">The sequence shown here is derived from an EMBL/GenBank/DDBJ whole genome shotgun (WGS) entry which is preliminary data.</text>
</comment>
<keyword evidence="2" id="KW-1185">Reference proteome</keyword>
<protein>
    <submittedName>
        <fullName evidence="1">Uncharacterized protein</fullName>
    </submittedName>
</protein>
<dbReference type="AlphaFoldDB" id="A0A4Z1F4D8"/>
<sequence length="95" mass="10257">MALLKNEGSLLVCKSVKLSPLSNFGAGPLHAIESDSLVARNDGADSTVGMAAFFSNVMTNGRSPREFVKLVYLVKMSQVLCKVLLPEEKTKTEQV</sequence>
<evidence type="ECO:0000313" key="2">
    <source>
        <dbReference type="Proteomes" id="UP000297910"/>
    </source>
</evidence>
<dbReference type="Proteomes" id="UP000297910">
    <property type="component" value="Unassembled WGS sequence"/>
</dbReference>
<evidence type="ECO:0000313" key="1">
    <source>
        <dbReference type="EMBL" id="TGO15957.1"/>
    </source>
</evidence>
<name>A0A4Z1F4D8_9HELO</name>
<organism evidence="1 2">
    <name type="scientific">Botrytis paeoniae</name>
    <dbReference type="NCBI Taxonomy" id="278948"/>
    <lineage>
        <taxon>Eukaryota</taxon>
        <taxon>Fungi</taxon>
        <taxon>Dikarya</taxon>
        <taxon>Ascomycota</taxon>
        <taxon>Pezizomycotina</taxon>
        <taxon>Leotiomycetes</taxon>
        <taxon>Helotiales</taxon>
        <taxon>Sclerotiniaceae</taxon>
        <taxon>Botrytis</taxon>
    </lineage>
</organism>